<name>A0A1L3ERM9_9GAMM</name>
<keyword evidence="2" id="KW-0805">Transcription regulation</keyword>
<evidence type="ECO:0000256" key="1">
    <source>
        <dbReference type="ARBA" id="ARBA00022491"/>
    </source>
</evidence>
<dbReference type="SUPFAM" id="SSF53822">
    <property type="entry name" value="Periplasmic binding protein-like I"/>
    <property type="match status" value="1"/>
</dbReference>
<dbReference type="AlphaFoldDB" id="A0A1L3ERM9"/>
<dbReference type="GO" id="GO:0003700">
    <property type="term" value="F:DNA-binding transcription factor activity"/>
    <property type="evidence" value="ECO:0007669"/>
    <property type="project" value="TreeGrafter"/>
</dbReference>
<dbReference type="PANTHER" id="PTHR30146:SF95">
    <property type="entry name" value="RIBOSE OPERON REPRESSOR"/>
    <property type="match status" value="1"/>
</dbReference>
<dbReference type="Gene3D" id="1.10.260.40">
    <property type="entry name" value="lambda repressor-like DNA-binding domains"/>
    <property type="match status" value="1"/>
</dbReference>
<dbReference type="CDD" id="cd01392">
    <property type="entry name" value="HTH_LacI"/>
    <property type="match status" value="1"/>
</dbReference>
<dbReference type="SMART" id="SM00354">
    <property type="entry name" value="HTH_LACI"/>
    <property type="match status" value="1"/>
</dbReference>
<dbReference type="SUPFAM" id="SSF47413">
    <property type="entry name" value="lambda repressor-like DNA-binding domains"/>
    <property type="match status" value="1"/>
</dbReference>
<keyword evidence="7" id="KW-1185">Reference proteome</keyword>
<dbReference type="RefSeq" id="WP_046965896.1">
    <property type="nucleotide sequence ID" value="NZ_JPLB01000003.1"/>
</dbReference>
<dbReference type="InterPro" id="IPR010982">
    <property type="entry name" value="Lambda_DNA-bd_dom_sf"/>
</dbReference>
<dbReference type="STRING" id="1440763.BJI69_06975"/>
<dbReference type="Gene3D" id="3.40.50.2300">
    <property type="match status" value="2"/>
</dbReference>
<keyword evidence="4" id="KW-0804">Transcription</keyword>
<keyword evidence="1" id="KW-0678">Repressor</keyword>
<dbReference type="KEGG" id="lrz:BJI69_06975"/>
<sequence>MSRSPPPPAGAPRAHASSTAVARLAGVSQSTVSRVFSAGAAVSADVRERVLKAAAELHYKPNALPAILQTGRSGIVAVVVGGFYNPFFTEFLRCVTSLLRERRIETMLVDTSSDDNLDDIVGELSRYRIDGVISALAIRSTRVARKLEGAGIPIVAVNSKKFGNLRTVSTDNRSAGALAADLLIDGGCRTLAYLAGRESTAQTERQRGFLKRINDRQVAPPQHVVAGFSYEEGYAAALELLSSGSRPDGIFCVNDLVAIGALDAIRIEFGLSVPGDIQVVGFDDIPMAGWRGPDLTTFHQDMDALALGSVTLLAEAAPSRPIVIPPRLVLRGTTRPRDVAVTP</sequence>
<dbReference type="Proteomes" id="UP000182987">
    <property type="component" value="Chromosome"/>
</dbReference>
<proteinExistence type="predicted"/>
<evidence type="ECO:0000313" key="7">
    <source>
        <dbReference type="Proteomes" id="UP000182987"/>
    </source>
</evidence>
<dbReference type="PANTHER" id="PTHR30146">
    <property type="entry name" value="LACI-RELATED TRANSCRIPTIONAL REPRESSOR"/>
    <property type="match status" value="1"/>
</dbReference>
<reference evidence="7" key="1">
    <citation type="submission" date="2016-09" db="EMBL/GenBank/DDBJ databases">
        <authorList>
            <person name="Lysoe E."/>
        </authorList>
    </citation>
    <scope>NUCLEOTIDE SEQUENCE [LARGE SCALE GENOMIC DNA]</scope>
    <source>
        <strain evidence="7">LJ96T</strain>
    </source>
</reference>
<gene>
    <name evidence="6" type="ORF">BJI69_06975</name>
</gene>
<dbReference type="OrthoDB" id="5681588at2"/>
<organism evidence="6 7">
    <name type="scientific">Luteibacter rhizovicinus DSM 16549</name>
    <dbReference type="NCBI Taxonomy" id="1440763"/>
    <lineage>
        <taxon>Bacteria</taxon>
        <taxon>Pseudomonadati</taxon>
        <taxon>Pseudomonadota</taxon>
        <taxon>Gammaproteobacteria</taxon>
        <taxon>Lysobacterales</taxon>
        <taxon>Rhodanobacteraceae</taxon>
        <taxon>Luteibacter</taxon>
    </lineage>
</organism>
<dbReference type="GO" id="GO:0000976">
    <property type="term" value="F:transcription cis-regulatory region binding"/>
    <property type="evidence" value="ECO:0007669"/>
    <property type="project" value="TreeGrafter"/>
</dbReference>
<dbReference type="PROSITE" id="PS50932">
    <property type="entry name" value="HTH_LACI_2"/>
    <property type="match status" value="1"/>
</dbReference>
<keyword evidence="3" id="KW-0238">DNA-binding</keyword>
<dbReference type="CDD" id="cd06278">
    <property type="entry name" value="PBP1_LacI-like"/>
    <property type="match status" value="1"/>
</dbReference>
<dbReference type="Pfam" id="PF13377">
    <property type="entry name" value="Peripla_BP_3"/>
    <property type="match status" value="1"/>
</dbReference>
<evidence type="ECO:0000256" key="4">
    <source>
        <dbReference type="ARBA" id="ARBA00023163"/>
    </source>
</evidence>
<evidence type="ECO:0000313" key="6">
    <source>
        <dbReference type="EMBL" id="APG03672.1"/>
    </source>
</evidence>
<accession>A0A1L3ERM9</accession>
<dbReference type="InterPro" id="IPR046335">
    <property type="entry name" value="LacI/GalR-like_sensor"/>
</dbReference>
<protein>
    <recommendedName>
        <fullName evidence="5">HTH lacI-type domain-containing protein</fullName>
    </recommendedName>
</protein>
<evidence type="ECO:0000259" key="5">
    <source>
        <dbReference type="PROSITE" id="PS50932"/>
    </source>
</evidence>
<evidence type="ECO:0000256" key="2">
    <source>
        <dbReference type="ARBA" id="ARBA00023015"/>
    </source>
</evidence>
<feature type="domain" description="HTH lacI-type" evidence="5">
    <location>
        <begin position="16"/>
        <end position="70"/>
    </location>
</feature>
<dbReference type="InterPro" id="IPR000843">
    <property type="entry name" value="HTH_LacI"/>
</dbReference>
<dbReference type="InterPro" id="IPR028082">
    <property type="entry name" value="Peripla_BP_I"/>
</dbReference>
<dbReference type="Pfam" id="PF00356">
    <property type="entry name" value="LacI"/>
    <property type="match status" value="1"/>
</dbReference>
<dbReference type="EMBL" id="CP017480">
    <property type="protein sequence ID" value="APG03672.1"/>
    <property type="molecule type" value="Genomic_DNA"/>
</dbReference>
<evidence type="ECO:0000256" key="3">
    <source>
        <dbReference type="ARBA" id="ARBA00023125"/>
    </source>
</evidence>